<keyword evidence="4" id="KW-1185">Reference proteome</keyword>
<gene>
    <name evidence="2" type="ORF">Lqua_1518</name>
    <name evidence="3" type="ORF">NCTC12376_01262</name>
</gene>
<reference evidence="2 4" key="1">
    <citation type="submission" date="2015-11" db="EMBL/GenBank/DDBJ databases">
        <title>Genomic analysis of 38 Legionella species identifies large and diverse effector repertoires.</title>
        <authorList>
            <person name="Burstein D."/>
            <person name="Amaro F."/>
            <person name="Zusman T."/>
            <person name="Lifshitz Z."/>
            <person name="Cohen O."/>
            <person name="Gilbert J.A."/>
            <person name="Pupko T."/>
            <person name="Shuman H.A."/>
            <person name="Segal G."/>
        </authorList>
    </citation>
    <scope>NUCLEOTIDE SEQUENCE [LARGE SCALE GENOMIC DNA]</scope>
    <source>
        <strain evidence="2 4">ATCC 49507</strain>
    </source>
</reference>
<dbReference type="Proteomes" id="UP000054639">
    <property type="component" value="Unassembled WGS sequence"/>
</dbReference>
<feature type="region of interest" description="Disordered" evidence="1">
    <location>
        <begin position="492"/>
        <end position="514"/>
    </location>
</feature>
<evidence type="ECO:0000313" key="3">
    <source>
        <dbReference type="EMBL" id="STY17463.1"/>
    </source>
</evidence>
<evidence type="ECO:0000313" key="2">
    <source>
        <dbReference type="EMBL" id="KTD51291.1"/>
    </source>
</evidence>
<evidence type="ECO:0000313" key="5">
    <source>
        <dbReference type="Proteomes" id="UP000254230"/>
    </source>
</evidence>
<reference evidence="3 5" key="2">
    <citation type="submission" date="2018-06" db="EMBL/GenBank/DDBJ databases">
        <authorList>
            <consortium name="Pathogen Informatics"/>
            <person name="Doyle S."/>
        </authorList>
    </citation>
    <scope>NUCLEOTIDE SEQUENCE [LARGE SCALE GENOMIC DNA]</scope>
    <source>
        <strain evidence="3 5">NCTC12376</strain>
    </source>
</reference>
<protein>
    <submittedName>
        <fullName evidence="3">Uncharacterized protein</fullName>
    </submittedName>
</protein>
<evidence type="ECO:0000256" key="1">
    <source>
        <dbReference type="SAM" id="MobiDB-lite"/>
    </source>
</evidence>
<organism evidence="3 5">
    <name type="scientific">Legionella quateirensis</name>
    <dbReference type="NCBI Taxonomy" id="45072"/>
    <lineage>
        <taxon>Bacteria</taxon>
        <taxon>Pseudomonadati</taxon>
        <taxon>Pseudomonadota</taxon>
        <taxon>Gammaproteobacteria</taxon>
        <taxon>Legionellales</taxon>
        <taxon>Legionellaceae</taxon>
        <taxon>Legionella</taxon>
    </lineage>
</organism>
<feature type="compositionally biased region" description="Basic and acidic residues" evidence="1">
    <location>
        <begin position="492"/>
        <end position="503"/>
    </location>
</feature>
<accession>A0A378KSB1</accession>
<name>A0A378KSB1_9GAMM</name>
<dbReference type="EMBL" id="LNYR01000012">
    <property type="protein sequence ID" value="KTD51291.1"/>
    <property type="molecule type" value="Genomic_DNA"/>
</dbReference>
<sequence>MTKIVFCFAGTGDPGDGYADSLESANNFKPDVIRVYMRGCQHDKVGGGLLFPDLDIVSNSIRKAFNGKDKTIDLDTLKELMGDGICRIEGPTYLSKHQITDIGLQGFSRGAVTTFAVAKKLDDLNISMDIIANQPVPGQIAENTPGSLFSKYHDLTKCKNIRAATTFLASHNLENGVIQNSFFQQMVAKFPSTTRSNTYIMPHQAHLEWFRHWIVPIHIIRQFAQAGYSTDRWTNSAGVLKTQYRENDVYFTPKEFSQKVFGIDLATVSKDPVYLEMIQEKAKEILQNTDVQITDEQASAVVAISKVNDLSEEQKTQQLDLVLQDNEAGKSFTQIVNKTHDVVEYLSHVTRGEPGNQSEKSRLIEEHSNAYKKEIFSKSCEYLSKPAPTAEDKKSFLVGINQADKEFEGKALNVDRGIMRKAMKIIANTILHVTGLFLIANTINMAVTGDWFFFNKTRSAQVVNAASSEIKTLASSTQDTIAKNQDIKTKYQDTIHDEVRPDDLQEQQGKSNKL</sequence>
<dbReference type="RefSeq" id="WP_058473675.1">
    <property type="nucleotide sequence ID" value="NZ_CAAAIL010000003.1"/>
</dbReference>
<dbReference type="EMBL" id="UGOW01000001">
    <property type="protein sequence ID" value="STY17463.1"/>
    <property type="molecule type" value="Genomic_DNA"/>
</dbReference>
<evidence type="ECO:0000313" key="4">
    <source>
        <dbReference type="Proteomes" id="UP000054639"/>
    </source>
</evidence>
<dbReference type="OrthoDB" id="5642915at2"/>
<dbReference type="AlphaFoldDB" id="A0A378KSB1"/>
<proteinExistence type="predicted"/>
<dbReference type="Proteomes" id="UP000254230">
    <property type="component" value="Unassembled WGS sequence"/>
</dbReference>